<comment type="caution">
    <text evidence="2">The sequence shown here is derived from an EMBL/GenBank/DDBJ whole genome shotgun (WGS) entry which is preliminary data.</text>
</comment>
<dbReference type="EMBL" id="JANCYU010000024">
    <property type="protein sequence ID" value="KAK4524524.1"/>
    <property type="molecule type" value="Genomic_DNA"/>
</dbReference>
<accession>A0AAV9IBA0</accession>
<name>A0AAV9IBA0_9RHOD</name>
<dbReference type="Proteomes" id="UP001300502">
    <property type="component" value="Unassembled WGS sequence"/>
</dbReference>
<organism evidence="2 3">
    <name type="scientific">Galdieria yellowstonensis</name>
    <dbReference type="NCBI Taxonomy" id="3028027"/>
    <lineage>
        <taxon>Eukaryota</taxon>
        <taxon>Rhodophyta</taxon>
        <taxon>Bangiophyceae</taxon>
        <taxon>Galdieriales</taxon>
        <taxon>Galdieriaceae</taxon>
        <taxon>Galdieria</taxon>
    </lineage>
</organism>
<reference evidence="2 3" key="1">
    <citation type="submission" date="2022-07" db="EMBL/GenBank/DDBJ databases">
        <title>Genome-wide signatures of adaptation to extreme environments.</title>
        <authorList>
            <person name="Cho C.H."/>
            <person name="Yoon H.S."/>
        </authorList>
    </citation>
    <scope>NUCLEOTIDE SEQUENCE [LARGE SCALE GENOMIC DNA]</scope>
    <source>
        <strain evidence="2 3">108.79 E11</strain>
    </source>
</reference>
<evidence type="ECO:0000313" key="2">
    <source>
        <dbReference type="EMBL" id="KAK4524524.1"/>
    </source>
</evidence>
<feature type="compositionally biased region" description="Basic residues" evidence="1">
    <location>
        <begin position="1"/>
        <end position="11"/>
    </location>
</feature>
<protein>
    <submittedName>
        <fullName evidence="2">Uncharacterized protein</fullName>
    </submittedName>
</protein>
<dbReference type="AlphaFoldDB" id="A0AAV9IBA0"/>
<evidence type="ECO:0000313" key="3">
    <source>
        <dbReference type="Proteomes" id="UP001300502"/>
    </source>
</evidence>
<sequence>MVTTRNAKRSHTLSNNVENIDPKAYESKTTSVRKNIKGNAVKKKECMKGRVTRTPLRENVSIPEQSEENCLKEKVQSEIKIGESMEKPLCDTGALLEPRSLPIWDPVDNWFDETKTSKVKKTFARKHNLLLR</sequence>
<feature type="region of interest" description="Disordered" evidence="1">
    <location>
        <begin position="1"/>
        <end position="21"/>
    </location>
</feature>
<evidence type="ECO:0000256" key="1">
    <source>
        <dbReference type="SAM" id="MobiDB-lite"/>
    </source>
</evidence>
<gene>
    <name evidence="2" type="ORF">GAYE_SCF04G2425</name>
</gene>
<keyword evidence="3" id="KW-1185">Reference proteome</keyword>
<proteinExistence type="predicted"/>